<feature type="region of interest" description="Disordered" evidence="1">
    <location>
        <begin position="1"/>
        <end position="49"/>
    </location>
</feature>
<sequence length="49" mass="5060">WGLTGNARTTTTATPAPTITTATPPSVTEINENSPCIRSDSCAGLEQEP</sequence>
<feature type="compositionally biased region" description="Polar residues" evidence="1">
    <location>
        <begin position="26"/>
        <end position="36"/>
    </location>
</feature>
<organism evidence="2">
    <name type="scientific">Simian immunodeficiency virus</name>
    <name type="common">SIV</name>
    <dbReference type="NCBI Taxonomy" id="11723"/>
    <lineage>
        <taxon>Viruses</taxon>
        <taxon>Riboviria</taxon>
        <taxon>Pararnavirae</taxon>
        <taxon>Artverviricota</taxon>
        <taxon>Revtraviricetes</taxon>
        <taxon>Ortervirales</taxon>
        <taxon>Retroviridae</taxon>
        <taxon>Orthoretrovirinae</taxon>
        <taxon>Lentivirus</taxon>
        <taxon>Lentivirus simimdef</taxon>
    </lineage>
</organism>
<keyword evidence="2" id="KW-0261">Viral envelope protein</keyword>
<keyword evidence="2" id="KW-0946">Virion</keyword>
<organismHost>
    <name type="scientific">Cercopithecidae</name>
    <name type="common">Old World monkeys</name>
    <dbReference type="NCBI Taxonomy" id="9527"/>
</organismHost>
<organismHost>
    <name type="scientific">Pan troglodytes</name>
    <name type="common">Chimpanzee</name>
    <dbReference type="NCBI Taxonomy" id="9598"/>
</organismHost>
<evidence type="ECO:0000313" key="2">
    <source>
        <dbReference type="EMBL" id="AAA18674.1"/>
    </source>
</evidence>
<proteinExistence type="predicted"/>
<gene>
    <name evidence="2" type="primary">env</name>
</gene>
<name>Q87184_SIV</name>
<protein>
    <submittedName>
        <fullName evidence="2">Envelope glycoprotein</fullName>
    </submittedName>
</protein>
<feature type="non-terminal residue" evidence="2">
    <location>
        <position position="49"/>
    </location>
</feature>
<dbReference type="EMBL" id="U05079">
    <property type="protein sequence ID" value="AAA18674.1"/>
    <property type="molecule type" value="Unassigned_DNA"/>
</dbReference>
<feature type="non-terminal residue" evidence="2">
    <location>
        <position position="1"/>
    </location>
</feature>
<feature type="compositionally biased region" description="Low complexity" evidence="1">
    <location>
        <begin position="7"/>
        <end position="25"/>
    </location>
</feature>
<dbReference type="GO" id="GO:0019031">
    <property type="term" value="C:viral envelope"/>
    <property type="evidence" value="ECO:0007669"/>
    <property type="project" value="UniProtKB-KW"/>
</dbReference>
<accession>Q87184</accession>
<evidence type="ECO:0000256" key="1">
    <source>
        <dbReference type="SAM" id="MobiDB-lite"/>
    </source>
</evidence>
<reference evidence="2" key="1">
    <citation type="journal article" date="1994" name="J. Virol.">
        <title>Extensive envelope heterogeneity of simian immunodeficiency virus in tissues from infected macaques.</title>
        <authorList>
            <person name="Campbell B.J."/>
            <person name="Hirsch V.M."/>
        </authorList>
    </citation>
    <scope>NUCLEOTIDE SEQUENCE</scope>
    <source>
        <strain evidence="2">SIVRhE543</strain>
    </source>
</reference>